<evidence type="ECO:0000256" key="2">
    <source>
        <dbReference type="ARBA" id="ARBA00022771"/>
    </source>
</evidence>
<dbReference type="InterPro" id="IPR006564">
    <property type="entry name" value="Znf_PMZ"/>
</dbReference>
<dbReference type="InterPro" id="IPR007527">
    <property type="entry name" value="Znf_SWIM"/>
</dbReference>
<evidence type="ECO:0000256" key="1">
    <source>
        <dbReference type="ARBA" id="ARBA00022723"/>
    </source>
</evidence>
<dbReference type="InParanoid" id="G4ZL62"/>
<sequence>MARSECENDYKFYSSKLSEPRPLAVEYLAGIDKSHILTYAFNEKYNQPSYDEVTSNLSEAANSWLGNAVRSSYPLEAFEQCFVKVVQLFAERRRTSSRQKGPAFSDFLLPTYKKKLDGIMALTKTLQILPCLDGQYMVRFTDISSRPDHAHLWRTVNLIEKECTCRRWQDLMFPCVHAVKTAIHHGIHASELFAGRNTPCRPRGGHITTSLCRPSARRPSLRIFNC</sequence>
<dbReference type="OMA" id="HGIHASE"/>
<feature type="domain" description="SWIM-type" evidence="5">
    <location>
        <begin position="154"/>
        <end position="186"/>
    </location>
</feature>
<gene>
    <name evidence="6" type="ORF">PHYSODRAFT_508953</name>
</gene>
<dbReference type="Proteomes" id="UP000002640">
    <property type="component" value="Unassembled WGS sequence"/>
</dbReference>
<protein>
    <recommendedName>
        <fullName evidence="5">SWIM-type domain-containing protein</fullName>
    </recommendedName>
</protein>
<evidence type="ECO:0000256" key="3">
    <source>
        <dbReference type="ARBA" id="ARBA00022833"/>
    </source>
</evidence>
<dbReference type="SMART" id="SM00575">
    <property type="entry name" value="ZnF_PMZ"/>
    <property type="match status" value="1"/>
</dbReference>
<dbReference type="AlphaFoldDB" id="G4ZL62"/>
<keyword evidence="1" id="KW-0479">Metal-binding</keyword>
<name>G4ZL62_PHYSP</name>
<evidence type="ECO:0000256" key="4">
    <source>
        <dbReference type="PROSITE-ProRule" id="PRU00325"/>
    </source>
</evidence>
<dbReference type="STRING" id="1094619.G4ZL62"/>
<evidence type="ECO:0000313" key="7">
    <source>
        <dbReference type="Proteomes" id="UP000002640"/>
    </source>
</evidence>
<dbReference type="KEGG" id="psoj:PHYSODRAFT_508953"/>
<evidence type="ECO:0000259" key="5">
    <source>
        <dbReference type="PROSITE" id="PS50966"/>
    </source>
</evidence>
<proteinExistence type="predicted"/>
<keyword evidence="7" id="KW-1185">Reference proteome</keyword>
<keyword evidence="3" id="KW-0862">Zinc</keyword>
<organism evidence="6 7">
    <name type="scientific">Phytophthora sojae (strain P6497)</name>
    <name type="common">Soybean stem and root rot agent</name>
    <name type="synonym">Phytophthora megasperma f. sp. glycines</name>
    <dbReference type="NCBI Taxonomy" id="1094619"/>
    <lineage>
        <taxon>Eukaryota</taxon>
        <taxon>Sar</taxon>
        <taxon>Stramenopiles</taxon>
        <taxon>Oomycota</taxon>
        <taxon>Peronosporomycetes</taxon>
        <taxon>Peronosporales</taxon>
        <taxon>Peronosporaceae</taxon>
        <taxon>Phytophthora</taxon>
    </lineage>
</organism>
<dbReference type="RefSeq" id="XP_009529325.1">
    <property type="nucleotide sequence ID" value="XM_009531030.1"/>
</dbReference>
<reference evidence="6 7" key="1">
    <citation type="journal article" date="2006" name="Science">
        <title>Phytophthora genome sequences uncover evolutionary origins and mechanisms of pathogenesis.</title>
        <authorList>
            <person name="Tyler B.M."/>
            <person name="Tripathy S."/>
            <person name="Zhang X."/>
            <person name="Dehal P."/>
            <person name="Jiang R.H."/>
            <person name="Aerts A."/>
            <person name="Arredondo F.D."/>
            <person name="Baxter L."/>
            <person name="Bensasson D."/>
            <person name="Beynon J.L."/>
            <person name="Chapman J."/>
            <person name="Damasceno C.M."/>
            <person name="Dorrance A.E."/>
            <person name="Dou D."/>
            <person name="Dickerman A.W."/>
            <person name="Dubchak I.L."/>
            <person name="Garbelotto M."/>
            <person name="Gijzen M."/>
            <person name="Gordon S.G."/>
            <person name="Govers F."/>
            <person name="Grunwald N.J."/>
            <person name="Huang W."/>
            <person name="Ivors K.L."/>
            <person name="Jones R.W."/>
            <person name="Kamoun S."/>
            <person name="Krampis K."/>
            <person name="Lamour K.H."/>
            <person name="Lee M.K."/>
            <person name="McDonald W.H."/>
            <person name="Medina M."/>
            <person name="Meijer H.J."/>
            <person name="Nordberg E.K."/>
            <person name="Maclean D.J."/>
            <person name="Ospina-Giraldo M.D."/>
            <person name="Morris P.F."/>
            <person name="Phuntumart V."/>
            <person name="Putnam N.H."/>
            <person name="Rash S."/>
            <person name="Rose J.K."/>
            <person name="Sakihama Y."/>
            <person name="Salamov A.A."/>
            <person name="Savidor A."/>
            <person name="Scheuring C.F."/>
            <person name="Smith B.M."/>
            <person name="Sobral B.W."/>
            <person name="Terry A."/>
            <person name="Torto-Alalibo T.A."/>
            <person name="Win J."/>
            <person name="Xu Z."/>
            <person name="Zhang H."/>
            <person name="Grigoriev I.V."/>
            <person name="Rokhsar D.S."/>
            <person name="Boore J.L."/>
        </authorList>
    </citation>
    <scope>NUCLEOTIDE SEQUENCE [LARGE SCALE GENOMIC DNA]</scope>
    <source>
        <strain evidence="6 7">P6497</strain>
    </source>
</reference>
<dbReference type="GO" id="GO:0008270">
    <property type="term" value="F:zinc ion binding"/>
    <property type="evidence" value="ECO:0007669"/>
    <property type="project" value="UniProtKB-KW"/>
</dbReference>
<dbReference type="EMBL" id="JH159155">
    <property type="protein sequence ID" value="EGZ15576.1"/>
    <property type="molecule type" value="Genomic_DNA"/>
</dbReference>
<evidence type="ECO:0000313" key="6">
    <source>
        <dbReference type="EMBL" id="EGZ15576.1"/>
    </source>
</evidence>
<dbReference type="GeneID" id="20658926"/>
<dbReference type="PROSITE" id="PS50966">
    <property type="entry name" value="ZF_SWIM"/>
    <property type="match status" value="1"/>
</dbReference>
<accession>G4ZL62</accession>
<dbReference type="Pfam" id="PF04434">
    <property type="entry name" value="SWIM"/>
    <property type="match status" value="1"/>
</dbReference>
<keyword evidence="2 4" id="KW-0863">Zinc-finger</keyword>